<feature type="signal peptide" evidence="6">
    <location>
        <begin position="1"/>
        <end position="21"/>
    </location>
</feature>
<dbReference type="RefSeq" id="XP_031418299.1">
    <property type="nucleotide sequence ID" value="XM_031562439.2"/>
</dbReference>
<dbReference type="SUPFAM" id="SSF48726">
    <property type="entry name" value="Immunoglobulin"/>
    <property type="match status" value="1"/>
</dbReference>
<dbReference type="InterPro" id="IPR013783">
    <property type="entry name" value="Ig-like_fold"/>
</dbReference>
<dbReference type="CDD" id="cd05716">
    <property type="entry name" value="IgV_pIgR_like"/>
    <property type="match status" value="1"/>
</dbReference>
<evidence type="ECO:0000256" key="6">
    <source>
        <dbReference type="SAM" id="SignalP"/>
    </source>
</evidence>
<reference evidence="9" key="1">
    <citation type="submission" date="2025-08" db="UniProtKB">
        <authorList>
            <consortium name="RefSeq"/>
        </authorList>
    </citation>
    <scope>IDENTIFICATION</scope>
</reference>
<feature type="transmembrane region" description="Helical" evidence="5">
    <location>
        <begin position="199"/>
        <end position="223"/>
    </location>
</feature>
<evidence type="ECO:0000256" key="3">
    <source>
        <dbReference type="ARBA" id="ARBA00023136"/>
    </source>
</evidence>
<dbReference type="GO" id="GO:0005886">
    <property type="term" value="C:plasma membrane"/>
    <property type="evidence" value="ECO:0007669"/>
    <property type="project" value="TreeGrafter"/>
</dbReference>
<evidence type="ECO:0000256" key="1">
    <source>
        <dbReference type="ARBA" id="ARBA00004370"/>
    </source>
</evidence>
<organism evidence="8 9">
    <name type="scientific">Clupea harengus</name>
    <name type="common">Atlantic herring</name>
    <dbReference type="NCBI Taxonomy" id="7950"/>
    <lineage>
        <taxon>Eukaryota</taxon>
        <taxon>Metazoa</taxon>
        <taxon>Chordata</taxon>
        <taxon>Craniata</taxon>
        <taxon>Vertebrata</taxon>
        <taxon>Euteleostomi</taxon>
        <taxon>Actinopterygii</taxon>
        <taxon>Neopterygii</taxon>
        <taxon>Teleostei</taxon>
        <taxon>Clupei</taxon>
        <taxon>Clupeiformes</taxon>
        <taxon>Clupeoidei</taxon>
        <taxon>Clupeidae</taxon>
        <taxon>Clupea</taxon>
    </lineage>
</organism>
<dbReference type="SMART" id="SM00409">
    <property type="entry name" value="IG"/>
    <property type="match status" value="1"/>
</dbReference>
<protein>
    <submittedName>
        <fullName evidence="9">CMRF35-like molecule 2 isoform X1</fullName>
    </submittedName>
</protein>
<dbReference type="Proteomes" id="UP000515152">
    <property type="component" value="Chromosome 24"/>
</dbReference>
<accession>A0A6P8F0Q5</accession>
<keyword evidence="6" id="KW-0732">Signal</keyword>
<keyword evidence="2 5" id="KW-0812">Transmembrane</keyword>
<dbReference type="OrthoDB" id="8959642at2759"/>
<dbReference type="AlphaFoldDB" id="A0A6P8F0Q5"/>
<dbReference type="InterPro" id="IPR007110">
    <property type="entry name" value="Ig-like_dom"/>
</dbReference>
<comment type="subcellular location">
    <subcellularLocation>
        <location evidence="1">Membrane</location>
    </subcellularLocation>
</comment>
<evidence type="ECO:0000256" key="4">
    <source>
        <dbReference type="SAM" id="MobiDB-lite"/>
    </source>
</evidence>
<feature type="domain" description="Ig-like" evidence="7">
    <location>
        <begin position="32"/>
        <end position="121"/>
    </location>
</feature>
<evidence type="ECO:0000256" key="5">
    <source>
        <dbReference type="SAM" id="Phobius"/>
    </source>
</evidence>
<gene>
    <name evidence="9" type="primary">LOC105897587</name>
</gene>
<name>A0A6P8F0Q5_CLUHA</name>
<dbReference type="InterPro" id="IPR013106">
    <property type="entry name" value="Ig_V-set"/>
</dbReference>
<evidence type="ECO:0000313" key="8">
    <source>
        <dbReference type="Proteomes" id="UP000515152"/>
    </source>
</evidence>
<dbReference type="InterPro" id="IPR003599">
    <property type="entry name" value="Ig_sub"/>
</dbReference>
<dbReference type="InterPro" id="IPR050671">
    <property type="entry name" value="CD300_family_receptors"/>
</dbReference>
<dbReference type="PROSITE" id="PS50835">
    <property type="entry name" value="IG_LIKE"/>
    <property type="match status" value="1"/>
</dbReference>
<keyword evidence="5" id="KW-1133">Transmembrane helix</keyword>
<dbReference type="GeneID" id="105897587"/>
<feature type="region of interest" description="Disordered" evidence="4">
    <location>
        <begin position="126"/>
        <end position="145"/>
    </location>
</feature>
<dbReference type="Gene3D" id="2.60.40.10">
    <property type="entry name" value="Immunoglobulins"/>
    <property type="match status" value="1"/>
</dbReference>
<dbReference type="GO" id="GO:0004888">
    <property type="term" value="F:transmembrane signaling receptor activity"/>
    <property type="evidence" value="ECO:0007669"/>
    <property type="project" value="TreeGrafter"/>
</dbReference>
<evidence type="ECO:0000256" key="2">
    <source>
        <dbReference type="ARBA" id="ARBA00022692"/>
    </source>
</evidence>
<dbReference type="PANTHER" id="PTHR11860:SF118">
    <property type="entry name" value="CMRF35-LIKE MOLECULE 3-RELATED"/>
    <property type="match status" value="1"/>
</dbReference>
<dbReference type="InterPro" id="IPR036179">
    <property type="entry name" value="Ig-like_dom_sf"/>
</dbReference>
<dbReference type="KEGG" id="char:105897587"/>
<proteinExistence type="predicted"/>
<keyword evidence="3 5" id="KW-0472">Membrane</keyword>
<dbReference type="PANTHER" id="PTHR11860">
    <property type="entry name" value="POLYMERIC-IMMUNOGLOBULIN RECEPTOR"/>
    <property type="match status" value="1"/>
</dbReference>
<evidence type="ECO:0000259" key="7">
    <source>
        <dbReference type="PROSITE" id="PS50835"/>
    </source>
</evidence>
<sequence>MVSTLCVKVFLLCVFWTVTDGASSTAVTGRTGGSVRIRCEYDQRYDNHIKYFCKGVAPGCVDVIWTDSKQKQGRYSLLDNGVSFFLVTIAQLSDADEGVYQCAVDIPWAVDKYTEVYIKVTDGHSTISPTSHPAPSVATAPHPEASSSMPVVFPASAAPASSGPTGSAASSTGFYPVTAVRGRTGPKEGSSGFVHFHQVLSAIVALLVVLMVAIIILIILLCVKRDKSADSINLPASMEATSVSP</sequence>
<evidence type="ECO:0000313" key="9">
    <source>
        <dbReference type="RefSeq" id="XP_031418299.1"/>
    </source>
</evidence>
<keyword evidence="8" id="KW-1185">Reference proteome</keyword>
<dbReference type="Pfam" id="PF07686">
    <property type="entry name" value="V-set"/>
    <property type="match status" value="1"/>
</dbReference>
<feature type="chain" id="PRO_5028461965" evidence="6">
    <location>
        <begin position="22"/>
        <end position="245"/>
    </location>
</feature>